<reference evidence="1 2" key="1">
    <citation type="journal article" date="2018" name="Elife">
        <title>Firefly genomes illuminate parallel origins of bioluminescence in beetles.</title>
        <authorList>
            <person name="Fallon T.R."/>
            <person name="Lower S.E."/>
            <person name="Chang C.H."/>
            <person name="Bessho-Uehara M."/>
            <person name="Martin G.J."/>
            <person name="Bewick A.J."/>
            <person name="Behringer M."/>
            <person name="Debat H.J."/>
            <person name="Wong I."/>
            <person name="Day J.C."/>
            <person name="Suvorov A."/>
            <person name="Silva C.J."/>
            <person name="Stanger-Hall K.F."/>
            <person name="Hall D.W."/>
            <person name="Schmitz R.J."/>
            <person name="Nelson D.R."/>
            <person name="Lewis S.M."/>
            <person name="Shigenobu S."/>
            <person name="Bybee S.M."/>
            <person name="Larracuente A.M."/>
            <person name="Oba Y."/>
            <person name="Weng J.K."/>
        </authorList>
    </citation>
    <scope>NUCLEOTIDE SEQUENCE [LARGE SCALE GENOMIC DNA]</scope>
    <source>
        <strain evidence="1">1611_PpyrPB1</strain>
        <tissue evidence="1">Whole body</tissue>
    </source>
</reference>
<evidence type="ECO:0000313" key="2">
    <source>
        <dbReference type="Proteomes" id="UP000327044"/>
    </source>
</evidence>
<sequence>EAFFDPVSKKGYITTRLRTIFRERKKKSIPLPSTASTSTSSAVNDGAAIQLTPTELEDKINFLKFATPDQKRDIVEKTKETFFDRNQYRQANLCEKYPRFVDTNGLISLEFSLMFPNIEEDCLIKSFKNHVPIIKEVYVKTVTVPDVTLIPGENNWDNTTLALITLVHLNPGQIKKRLTVNAAVSHLIIFQNCEEPLEGILTQKPTTQRFILAVGTSKATISKCYVVFDKYIIATGNDIIAAFDVCFKAHYAFNLKFDLYLERFYELINELF</sequence>
<dbReference type="InParanoid" id="A0A5N4A8N9"/>
<protein>
    <submittedName>
        <fullName evidence="1">Uncharacterized protein</fullName>
    </submittedName>
</protein>
<dbReference type="EMBL" id="VVIM01000009">
    <property type="protein sequence ID" value="KAB0793696.1"/>
    <property type="molecule type" value="Genomic_DNA"/>
</dbReference>
<feature type="non-terminal residue" evidence="1">
    <location>
        <position position="1"/>
    </location>
</feature>
<accession>A0A5N4A8N9</accession>
<dbReference type="AlphaFoldDB" id="A0A5N4A8N9"/>
<gene>
    <name evidence="1" type="ORF">PPYR_13316</name>
</gene>
<name>A0A5N4A8N9_PHOPY</name>
<proteinExistence type="predicted"/>
<organism evidence="1 2">
    <name type="scientific">Photinus pyralis</name>
    <name type="common">Common eastern firefly</name>
    <name type="synonym">Lampyris pyralis</name>
    <dbReference type="NCBI Taxonomy" id="7054"/>
    <lineage>
        <taxon>Eukaryota</taxon>
        <taxon>Metazoa</taxon>
        <taxon>Ecdysozoa</taxon>
        <taxon>Arthropoda</taxon>
        <taxon>Hexapoda</taxon>
        <taxon>Insecta</taxon>
        <taxon>Pterygota</taxon>
        <taxon>Neoptera</taxon>
        <taxon>Endopterygota</taxon>
        <taxon>Coleoptera</taxon>
        <taxon>Polyphaga</taxon>
        <taxon>Elateriformia</taxon>
        <taxon>Elateroidea</taxon>
        <taxon>Lampyridae</taxon>
        <taxon>Lampyrinae</taxon>
        <taxon>Photinus</taxon>
    </lineage>
</organism>
<keyword evidence="2" id="KW-1185">Reference proteome</keyword>
<comment type="caution">
    <text evidence="1">The sequence shown here is derived from an EMBL/GenBank/DDBJ whole genome shotgun (WGS) entry which is preliminary data.</text>
</comment>
<dbReference type="Proteomes" id="UP000327044">
    <property type="component" value="Unassembled WGS sequence"/>
</dbReference>
<evidence type="ECO:0000313" key="1">
    <source>
        <dbReference type="EMBL" id="KAB0793696.1"/>
    </source>
</evidence>